<feature type="transmembrane region" description="Helical" evidence="2">
    <location>
        <begin position="43"/>
        <end position="66"/>
    </location>
</feature>
<accession>A0A543PJV4</accession>
<dbReference type="Proteomes" id="UP000319865">
    <property type="component" value="Unassembled WGS sequence"/>
</dbReference>
<comment type="caution">
    <text evidence="3">The sequence shown here is derived from an EMBL/GenBank/DDBJ whole genome shotgun (WGS) entry which is preliminary data.</text>
</comment>
<feature type="transmembrane region" description="Helical" evidence="2">
    <location>
        <begin position="86"/>
        <end position="111"/>
    </location>
</feature>
<keyword evidence="2" id="KW-0472">Membrane</keyword>
<dbReference type="AlphaFoldDB" id="A0A543PJV4"/>
<feature type="transmembrane region" description="Helical" evidence="2">
    <location>
        <begin position="164"/>
        <end position="184"/>
    </location>
</feature>
<evidence type="ECO:0008006" key="5">
    <source>
        <dbReference type="Google" id="ProtNLM"/>
    </source>
</evidence>
<keyword evidence="2" id="KW-1133">Transmembrane helix</keyword>
<dbReference type="OrthoDB" id="3431233at2"/>
<dbReference type="RefSeq" id="WP_142026789.1">
    <property type="nucleotide sequence ID" value="NZ_VFQE01000001.1"/>
</dbReference>
<gene>
    <name evidence="3" type="ORF">FHU33_3865</name>
</gene>
<feature type="transmembrane region" description="Helical" evidence="2">
    <location>
        <begin position="123"/>
        <end position="152"/>
    </location>
</feature>
<feature type="transmembrane region" description="Helical" evidence="2">
    <location>
        <begin position="220"/>
        <end position="240"/>
    </location>
</feature>
<feature type="region of interest" description="Disordered" evidence="1">
    <location>
        <begin position="1"/>
        <end position="36"/>
    </location>
</feature>
<proteinExistence type="predicted"/>
<protein>
    <recommendedName>
        <fullName evidence="5">DUF4386 family protein</fullName>
    </recommendedName>
</protein>
<reference evidence="3 4" key="1">
    <citation type="submission" date="2019-06" db="EMBL/GenBank/DDBJ databases">
        <title>Sequencing the genomes of 1000 actinobacteria strains.</title>
        <authorList>
            <person name="Klenk H.-P."/>
        </authorList>
    </citation>
    <scope>NUCLEOTIDE SEQUENCE [LARGE SCALE GENOMIC DNA]</scope>
    <source>
        <strain evidence="3 4">DSM 46837</strain>
    </source>
</reference>
<evidence type="ECO:0000256" key="2">
    <source>
        <dbReference type="SAM" id="Phobius"/>
    </source>
</evidence>
<evidence type="ECO:0000313" key="3">
    <source>
        <dbReference type="EMBL" id="TQN44364.1"/>
    </source>
</evidence>
<dbReference type="EMBL" id="VFQE01000001">
    <property type="protein sequence ID" value="TQN44364.1"/>
    <property type="molecule type" value="Genomic_DNA"/>
</dbReference>
<sequence length="251" mass="25397">MTAIRAGATAPAGTGDHASAVRTPQGADGSSRGPVPWGRARRITAAGTVATAPVVLLAGIGYHPFIADLRDKEAVAAALTADVTRWSIAHLVVAVGAPLVALAFLAVAAALRQRGEWRWSARSVPFVVVGSTLFALLPAMEITVLAATLAGADPVAVLLELDAWFMPLLLSGAGVFAIGVAFVARSVVSAAVLRRGTTVLVGTALLVAAVSRFLPFTAALLVGAGALAVVLWPLVGLVAARPVPRVGTAAR</sequence>
<keyword evidence="4" id="KW-1185">Reference proteome</keyword>
<keyword evidence="2" id="KW-0812">Transmembrane</keyword>
<evidence type="ECO:0000313" key="4">
    <source>
        <dbReference type="Proteomes" id="UP000319865"/>
    </source>
</evidence>
<organism evidence="3 4">
    <name type="scientific">Blastococcus colisei</name>
    <dbReference type="NCBI Taxonomy" id="1564162"/>
    <lineage>
        <taxon>Bacteria</taxon>
        <taxon>Bacillati</taxon>
        <taxon>Actinomycetota</taxon>
        <taxon>Actinomycetes</taxon>
        <taxon>Geodermatophilales</taxon>
        <taxon>Geodermatophilaceae</taxon>
        <taxon>Blastococcus</taxon>
    </lineage>
</organism>
<feature type="transmembrane region" description="Helical" evidence="2">
    <location>
        <begin position="196"/>
        <end position="214"/>
    </location>
</feature>
<evidence type="ECO:0000256" key="1">
    <source>
        <dbReference type="SAM" id="MobiDB-lite"/>
    </source>
</evidence>
<name>A0A543PJV4_9ACTN</name>